<dbReference type="PANTHER" id="PTHR30572">
    <property type="entry name" value="MEMBRANE COMPONENT OF TRANSPORTER-RELATED"/>
    <property type="match status" value="1"/>
</dbReference>
<dbReference type="GO" id="GO:0022857">
    <property type="term" value="F:transmembrane transporter activity"/>
    <property type="evidence" value="ECO:0007669"/>
    <property type="project" value="TreeGrafter"/>
</dbReference>
<dbReference type="AlphaFoldDB" id="A0A227IEY8"/>
<dbReference type="InterPro" id="IPR025857">
    <property type="entry name" value="MacB_PCD"/>
</dbReference>
<organism evidence="2 3">
    <name type="scientific">Vibrio parahaemolyticus</name>
    <dbReference type="NCBI Taxonomy" id="670"/>
    <lineage>
        <taxon>Bacteria</taxon>
        <taxon>Pseudomonadati</taxon>
        <taxon>Pseudomonadota</taxon>
        <taxon>Gammaproteobacteria</taxon>
        <taxon>Vibrionales</taxon>
        <taxon>Vibrionaceae</taxon>
        <taxon>Vibrio</taxon>
    </lineage>
</organism>
<dbReference type="Pfam" id="PF12704">
    <property type="entry name" value="MacB_PCD"/>
    <property type="match status" value="1"/>
</dbReference>
<name>A0A227IEY8_VIBPH</name>
<protein>
    <recommendedName>
        <fullName evidence="1">MacB-like periplasmic core domain-containing protein</fullName>
    </recommendedName>
</protein>
<evidence type="ECO:0000313" key="2">
    <source>
        <dbReference type="EMBL" id="OXE18216.1"/>
    </source>
</evidence>
<reference evidence="2 3" key="1">
    <citation type="journal article" date="2017" name="Appl. Environ. Microbiol.">
        <title>Parallel evolution of two clades of a major Atlantic endemic Vibrio parahaemolyticus pathogen lineage by independent acquisition of related pathogenicity islands.</title>
        <authorList>
            <person name="Xu F."/>
            <person name="Gonzalez-Escalona N."/>
            <person name="Drees K.P."/>
            <person name="Sebra R.P."/>
            <person name="Cooper V.S."/>
            <person name="Jones S.H."/>
            <person name="Whistler C.A."/>
        </authorList>
    </citation>
    <scope>NUCLEOTIDE SEQUENCE [LARGE SCALE GENOMIC DNA]</scope>
    <source>
        <strain evidence="2 3">MAVP-3</strain>
    </source>
</reference>
<dbReference type="InterPro" id="IPR050250">
    <property type="entry name" value="Macrolide_Exporter_MacB"/>
</dbReference>
<dbReference type="EMBL" id="NIXT01005294">
    <property type="protein sequence ID" value="OXE18216.1"/>
    <property type="molecule type" value="Genomic_DNA"/>
</dbReference>
<comment type="caution">
    <text evidence="2">The sequence shown here is derived from an EMBL/GenBank/DDBJ whole genome shotgun (WGS) entry which is preliminary data.</text>
</comment>
<gene>
    <name evidence="2" type="ORF">CA163_38230</name>
</gene>
<evidence type="ECO:0000313" key="3">
    <source>
        <dbReference type="Proteomes" id="UP000214596"/>
    </source>
</evidence>
<dbReference type="Proteomes" id="UP000214596">
    <property type="component" value="Unassembled WGS sequence"/>
</dbReference>
<feature type="domain" description="MacB-like periplasmic core" evidence="1">
    <location>
        <begin position="2"/>
        <end position="79"/>
    </location>
</feature>
<feature type="non-terminal residue" evidence="2">
    <location>
        <position position="1"/>
    </location>
</feature>
<proteinExistence type="predicted"/>
<dbReference type="PANTHER" id="PTHR30572:SF14">
    <property type="entry name" value="MACROLIDE EXPORT ATP-BINDING_PERMEASE PROTEIN MACB"/>
    <property type="match status" value="1"/>
</dbReference>
<dbReference type="GO" id="GO:0005886">
    <property type="term" value="C:plasma membrane"/>
    <property type="evidence" value="ECO:0007669"/>
    <property type="project" value="TreeGrafter"/>
</dbReference>
<accession>A0A227IEY8</accession>
<feature type="non-terminal residue" evidence="2">
    <location>
        <position position="79"/>
    </location>
</feature>
<evidence type="ECO:0000259" key="1">
    <source>
        <dbReference type="Pfam" id="PF12704"/>
    </source>
</evidence>
<sequence>DAKSLESLPFVDSVTPSLSNSLTVRYANQDATASVEGVGEDYFRVRGYEIAKGQFWDEESVNSLAQEAVIDDNTRKEMF</sequence>